<dbReference type="EMBL" id="JBHTMU010000009">
    <property type="protein sequence ID" value="MFD1342225.1"/>
    <property type="molecule type" value="Genomic_DNA"/>
</dbReference>
<proteinExistence type="predicted"/>
<dbReference type="Proteomes" id="UP001597135">
    <property type="component" value="Unassembled WGS sequence"/>
</dbReference>
<keyword evidence="2" id="KW-0449">Lipoprotein</keyword>
<accession>A0ABW3ZGT4</accession>
<reference evidence="3" key="1">
    <citation type="journal article" date="2019" name="Int. J. Syst. Evol. Microbiol.">
        <title>The Global Catalogue of Microorganisms (GCM) 10K type strain sequencing project: providing services to taxonomists for standard genome sequencing and annotation.</title>
        <authorList>
            <consortium name="The Broad Institute Genomics Platform"/>
            <consortium name="The Broad Institute Genome Sequencing Center for Infectious Disease"/>
            <person name="Wu L."/>
            <person name="Ma J."/>
        </authorList>
    </citation>
    <scope>NUCLEOTIDE SEQUENCE [LARGE SCALE GENOMIC DNA]</scope>
    <source>
        <strain evidence="3">CCUG 62953</strain>
    </source>
</reference>
<dbReference type="Pfam" id="PF11102">
    <property type="entry name" value="YjbF"/>
    <property type="match status" value="1"/>
</dbReference>
<name>A0ABW3ZGT4_9RHOB</name>
<keyword evidence="1" id="KW-0732">Signal</keyword>
<evidence type="ECO:0000313" key="2">
    <source>
        <dbReference type="EMBL" id="MFD1342225.1"/>
    </source>
</evidence>
<dbReference type="InterPro" id="IPR023373">
    <property type="entry name" value="YmcC_sf"/>
</dbReference>
<evidence type="ECO:0000313" key="3">
    <source>
        <dbReference type="Proteomes" id="UP001597135"/>
    </source>
</evidence>
<dbReference type="PROSITE" id="PS51257">
    <property type="entry name" value="PROKAR_LIPOPROTEIN"/>
    <property type="match status" value="1"/>
</dbReference>
<sequence>MNSRFFRRSAALALTCLLAACGPAREDEIGPVKIIDQTIRGVFGIEPEFTPFTPKQLGDAVRGTQGPLILIEPETRDAQALMIQIERNGSYATFATPELQTVTLRRGLVVATRGLGGDLMSSEEDALLALIARRSTGQARYTMRFLDGADQTREVRFTCTSSPRRILNYQNGVIPPTLVVWLDVTCTAPEGVVEHIFLVDGQGEILRASQWVGDLTGHLKVSKLRR</sequence>
<gene>
    <name evidence="2" type="ORF">ACFQ4E_07330</name>
</gene>
<feature type="signal peptide" evidence="1">
    <location>
        <begin position="1"/>
        <end position="26"/>
    </location>
</feature>
<dbReference type="Gene3D" id="2.40.360.10">
    <property type="entry name" value="YmcC-like"/>
    <property type="match status" value="1"/>
</dbReference>
<keyword evidence="3" id="KW-1185">Reference proteome</keyword>
<dbReference type="SUPFAM" id="SSF159270">
    <property type="entry name" value="YmcC-like"/>
    <property type="match status" value="1"/>
</dbReference>
<organism evidence="2 3">
    <name type="scientific">Litorisediminicola beolgyonensis</name>
    <dbReference type="NCBI Taxonomy" id="1173614"/>
    <lineage>
        <taxon>Bacteria</taxon>
        <taxon>Pseudomonadati</taxon>
        <taxon>Pseudomonadota</taxon>
        <taxon>Alphaproteobacteria</taxon>
        <taxon>Rhodobacterales</taxon>
        <taxon>Paracoccaceae</taxon>
        <taxon>Litorisediminicola</taxon>
    </lineage>
</organism>
<dbReference type="RefSeq" id="WP_386802286.1">
    <property type="nucleotide sequence ID" value="NZ_JBHTMU010000009.1"/>
</dbReference>
<evidence type="ECO:0000256" key="1">
    <source>
        <dbReference type="SAM" id="SignalP"/>
    </source>
</evidence>
<protein>
    <submittedName>
        <fullName evidence="2">YjbF family lipoprotein</fullName>
    </submittedName>
</protein>
<dbReference type="InterPro" id="IPR021308">
    <property type="entry name" value="GfcB"/>
</dbReference>
<comment type="caution">
    <text evidence="2">The sequence shown here is derived from an EMBL/GenBank/DDBJ whole genome shotgun (WGS) entry which is preliminary data.</text>
</comment>
<feature type="chain" id="PRO_5045536575" evidence="1">
    <location>
        <begin position="27"/>
        <end position="226"/>
    </location>
</feature>